<dbReference type="OrthoDB" id="1071570at2759"/>
<name>A0A484MAB5_9ASTE</name>
<evidence type="ECO:0000256" key="2">
    <source>
        <dbReference type="ARBA" id="ARBA00022540"/>
    </source>
</evidence>
<dbReference type="EMBL" id="OOIL02003033">
    <property type="protein sequence ID" value="VFQ85800.1"/>
    <property type="molecule type" value="Genomic_DNA"/>
</dbReference>
<proteinExistence type="inferred from homology"/>
<keyword evidence="7" id="KW-1185">Reference proteome</keyword>
<dbReference type="PANTHER" id="PTHR23253">
    <property type="entry name" value="EUKARYOTIC TRANSLATION INITIATION FACTOR 4 GAMMA"/>
    <property type="match status" value="1"/>
</dbReference>
<evidence type="ECO:0000313" key="6">
    <source>
        <dbReference type="EMBL" id="VFQ85800.1"/>
    </source>
</evidence>
<dbReference type="PROSITE" id="PS50053">
    <property type="entry name" value="UBIQUITIN_2"/>
    <property type="match status" value="1"/>
</dbReference>
<dbReference type="PANTHER" id="PTHR23253:SF9">
    <property type="entry name" value="EUKARYOTIC TRANSLATION INITIATION FACTOR 4 GAMMA 2"/>
    <property type="match status" value="1"/>
</dbReference>
<feature type="domain" description="Ubiquitin-like" evidence="5">
    <location>
        <begin position="444"/>
        <end position="516"/>
    </location>
</feature>
<evidence type="ECO:0000256" key="4">
    <source>
        <dbReference type="SAM" id="MobiDB-lite"/>
    </source>
</evidence>
<dbReference type="AlphaFoldDB" id="A0A484MAB5"/>
<reference evidence="6 7" key="1">
    <citation type="submission" date="2018-04" db="EMBL/GenBank/DDBJ databases">
        <authorList>
            <person name="Vogel A."/>
        </authorList>
    </citation>
    <scope>NUCLEOTIDE SEQUENCE [LARGE SCALE GENOMIC DNA]</scope>
</reference>
<keyword evidence="3" id="KW-0648">Protein biosynthesis</keyword>
<dbReference type="Gene3D" id="1.25.40.180">
    <property type="match status" value="2"/>
</dbReference>
<dbReference type="InterPro" id="IPR019956">
    <property type="entry name" value="Ubiquitin_dom"/>
</dbReference>
<dbReference type="GO" id="GO:0016281">
    <property type="term" value="C:eukaryotic translation initiation factor 4F complex"/>
    <property type="evidence" value="ECO:0007669"/>
    <property type="project" value="TreeGrafter"/>
</dbReference>
<sequence>MVKHGDHKSVDYSEPPKIACFLSRTSRHDELLAEVHTAMNTTEDHTKLTLFGRYPSMIPGGQVLFVSFPLTNNQSWHWFLEATLLFQRVHVYIVAEKKTTDDRSPKKNHRVGSSGCANDHILDGEEEDMLDDGRVMKICRGFQGVPIRRHCISKASSSDQDDEDAVNGDNVAADIDTPATATDSAAVSSSTHAVDTTPATIATPTTVTAPAAAATPATVTTPVVSATPNAAFENEQTALRLEVLLSQLTPRNSLRVLEQVKDVNIDNVKSLVAFARMAYNKAVVEPTFCEMLVDTCIALNCMLPGFTVDGEELNFARCLSNCCHKELQRGKEKLMLGNVKLIAELYVKKLLDEGIVHSCIKKILWEYENPEEEEIEALCKLMYRVGESMDNPQAKELTVMDMYFEKMIKLSNHPDFSSRVKQMLAHLVGLRNNKWEPKTPGLAMTLHVGVSKPHPPFTIKVKLSHTVLNMKAMIKYHRGYLLCQQRLLLADLELEDNRTLGEYNVQSHSPILLRVL</sequence>
<dbReference type="GO" id="GO:0003729">
    <property type="term" value="F:mRNA binding"/>
    <property type="evidence" value="ECO:0007669"/>
    <property type="project" value="TreeGrafter"/>
</dbReference>
<evidence type="ECO:0000259" key="5">
    <source>
        <dbReference type="PROSITE" id="PS50053"/>
    </source>
</evidence>
<dbReference type="PRINTS" id="PR00348">
    <property type="entry name" value="UBIQUITIN"/>
</dbReference>
<gene>
    <name evidence="6" type="ORF">CCAM_LOCUS27576</name>
</gene>
<dbReference type="Pfam" id="PF00240">
    <property type="entry name" value="ubiquitin"/>
    <property type="match status" value="1"/>
</dbReference>
<organism evidence="6 7">
    <name type="scientific">Cuscuta campestris</name>
    <dbReference type="NCBI Taxonomy" id="132261"/>
    <lineage>
        <taxon>Eukaryota</taxon>
        <taxon>Viridiplantae</taxon>
        <taxon>Streptophyta</taxon>
        <taxon>Embryophyta</taxon>
        <taxon>Tracheophyta</taxon>
        <taxon>Spermatophyta</taxon>
        <taxon>Magnoliopsida</taxon>
        <taxon>eudicotyledons</taxon>
        <taxon>Gunneridae</taxon>
        <taxon>Pentapetalae</taxon>
        <taxon>asterids</taxon>
        <taxon>lamiids</taxon>
        <taxon>Solanales</taxon>
        <taxon>Convolvulaceae</taxon>
        <taxon>Cuscuteae</taxon>
        <taxon>Cuscuta</taxon>
        <taxon>Cuscuta subgen. Grammica</taxon>
        <taxon>Cuscuta sect. Cleistogrammica</taxon>
    </lineage>
</organism>
<comment type="similarity">
    <text evidence="1">Belongs to the eukaryotic initiation factor 4G family.</text>
</comment>
<evidence type="ECO:0000256" key="3">
    <source>
        <dbReference type="ARBA" id="ARBA00022917"/>
    </source>
</evidence>
<evidence type="ECO:0000313" key="7">
    <source>
        <dbReference type="Proteomes" id="UP000595140"/>
    </source>
</evidence>
<dbReference type="SUPFAM" id="SSF54236">
    <property type="entry name" value="Ubiquitin-like"/>
    <property type="match status" value="1"/>
</dbReference>
<dbReference type="InterPro" id="IPR016024">
    <property type="entry name" value="ARM-type_fold"/>
</dbReference>
<protein>
    <recommendedName>
        <fullName evidence="5">Ubiquitin-like domain-containing protein</fullName>
    </recommendedName>
</protein>
<dbReference type="SUPFAM" id="SSF48371">
    <property type="entry name" value="ARM repeat"/>
    <property type="match status" value="1"/>
</dbReference>
<keyword evidence="2" id="KW-0396">Initiation factor</keyword>
<dbReference type="Proteomes" id="UP000595140">
    <property type="component" value="Unassembled WGS sequence"/>
</dbReference>
<dbReference type="Gene3D" id="3.10.20.90">
    <property type="entry name" value="Phosphatidylinositol 3-kinase Catalytic Subunit, Chain A, domain 1"/>
    <property type="match status" value="1"/>
</dbReference>
<dbReference type="SMART" id="SM00543">
    <property type="entry name" value="MIF4G"/>
    <property type="match status" value="1"/>
</dbReference>
<dbReference type="GO" id="GO:0003743">
    <property type="term" value="F:translation initiation factor activity"/>
    <property type="evidence" value="ECO:0007669"/>
    <property type="project" value="UniProtKB-KW"/>
</dbReference>
<dbReference type="InterPro" id="IPR029071">
    <property type="entry name" value="Ubiquitin-like_domsf"/>
</dbReference>
<dbReference type="InterPro" id="IPR003890">
    <property type="entry name" value="MIF4G-like_typ-3"/>
</dbReference>
<dbReference type="Pfam" id="PF02854">
    <property type="entry name" value="MIF4G"/>
    <property type="match status" value="1"/>
</dbReference>
<feature type="region of interest" description="Disordered" evidence="4">
    <location>
        <begin position="99"/>
        <end position="119"/>
    </location>
</feature>
<evidence type="ECO:0000256" key="1">
    <source>
        <dbReference type="ARBA" id="ARBA00005775"/>
    </source>
</evidence>
<dbReference type="InterPro" id="IPR000626">
    <property type="entry name" value="Ubiquitin-like_dom"/>
</dbReference>
<accession>A0A484MAB5</accession>